<sequence>MDDDPQLFNLNYCYSLETLLESEEEFKVVGNLVLPARHAVRQIKQASALNIVFIICNNTLFEIRISDFTIHNGNNYILKLYMQDEFLLSGMDGLFIFATGQGISKRPPIVLQSVIVKSFFYNPPYIHVLTKSGVVVISLNDMRVHQTLNMEEADSLVSLDGAIYGIKEMHLYSISPVAFEDQIAMKYFDDGNFNKAVEMLIESETDPKEVISQFSFVNSDLSSKYNSPQYYQFLEEFLLSIRDLPYTEVYRKVFYLSKKCTKGIFISTLTVTYKRYIIKFENLGSNNFFRNIFQVIDTTLLKLFTRNNKYEDLFKLSNLELDYKDCTKFLIDYGLLSYAAEIAWKGGDEDIALDIWTQIVSKNSGNTAFNVDIIAERIVRLSNPLLVARVLTWLVDIRPKQCLEASGFLKKLISHREEQLKTTKLKNSLLSRILTIDTVQIDESSRCEVCKMLITFEEPLSYLSTGFTVHSKCIKHPNLCPITNTVLF</sequence>
<protein>
    <submittedName>
        <fullName evidence="2">Vps39_2 domain-containing protein</fullName>
    </submittedName>
</protein>
<keyword evidence="1" id="KW-1185">Reference proteome</keyword>
<dbReference type="GO" id="GO:0005737">
    <property type="term" value="C:cytoplasm"/>
    <property type="evidence" value="ECO:0007669"/>
    <property type="project" value="TreeGrafter"/>
</dbReference>
<proteinExistence type="predicted"/>
<dbReference type="GO" id="GO:0034058">
    <property type="term" value="P:endosomal vesicle fusion"/>
    <property type="evidence" value="ECO:0007669"/>
    <property type="project" value="TreeGrafter"/>
</dbReference>
<dbReference type="PANTHER" id="PTHR12894:SF27">
    <property type="entry name" value="TRANSFORMING GROWTH FACTOR-BETA RECEPTOR-ASSOCIATED PROTEIN 1"/>
    <property type="match status" value="1"/>
</dbReference>
<accession>A0A1I7X4V9</accession>
<dbReference type="Proteomes" id="UP000095283">
    <property type="component" value="Unplaced"/>
</dbReference>
<dbReference type="InterPro" id="IPR032914">
    <property type="entry name" value="Vam6/VPS39/TRAP1"/>
</dbReference>
<dbReference type="GO" id="GO:0006914">
    <property type="term" value="P:autophagy"/>
    <property type="evidence" value="ECO:0007669"/>
    <property type="project" value="TreeGrafter"/>
</dbReference>
<dbReference type="PANTHER" id="PTHR12894">
    <property type="entry name" value="CNH DOMAIN CONTAINING"/>
    <property type="match status" value="1"/>
</dbReference>
<evidence type="ECO:0000313" key="1">
    <source>
        <dbReference type="Proteomes" id="UP000095283"/>
    </source>
</evidence>
<reference evidence="2" key="1">
    <citation type="submission" date="2016-11" db="UniProtKB">
        <authorList>
            <consortium name="WormBaseParasite"/>
        </authorList>
    </citation>
    <scope>IDENTIFICATION</scope>
</reference>
<evidence type="ECO:0000313" key="2">
    <source>
        <dbReference type="WBParaSite" id="Hba_12499"/>
    </source>
</evidence>
<organism evidence="1 2">
    <name type="scientific">Heterorhabditis bacteriophora</name>
    <name type="common">Entomopathogenic nematode worm</name>
    <dbReference type="NCBI Taxonomy" id="37862"/>
    <lineage>
        <taxon>Eukaryota</taxon>
        <taxon>Metazoa</taxon>
        <taxon>Ecdysozoa</taxon>
        <taxon>Nematoda</taxon>
        <taxon>Chromadorea</taxon>
        <taxon>Rhabditida</taxon>
        <taxon>Rhabditina</taxon>
        <taxon>Rhabditomorpha</taxon>
        <taxon>Strongyloidea</taxon>
        <taxon>Heterorhabditidae</taxon>
        <taxon>Heterorhabditis</taxon>
    </lineage>
</organism>
<dbReference type="GO" id="GO:0016020">
    <property type="term" value="C:membrane"/>
    <property type="evidence" value="ECO:0007669"/>
    <property type="project" value="TreeGrafter"/>
</dbReference>
<name>A0A1I7X4V9_HETBA</name>
<dbReference type="WBParaSite" id="Hba_12499">
    <property type="protein sequence ID" value="Hba_12499"/>
    <property type="gene ID" value="Hba_12499"/>
</dbReference>
<dbReference type="AlphaFoldDB" id="A0A1I7X4V9"/>